<comment type="caution">
    <text evidence="1">The sequence shown here is derived from an EMBL/GenBank/DDBJ whole genome shotgun (WGS) entry which is preliminary data.</text>
</comment>
<organism evidence="1 2">
    <name type="scientific">Mycobacterium angelicum</name>
    <dbReference type="NCBI Taxonomy" id="470074"/>
    <lineage>
        <taxon>Bacteria</taxon>
        <taxon>Bacillati</taxon>
        <taxon>Actinomycetota</taxon>
        <taxon>Actinomycetes</taxon>
        <taxon>Mycobacteriales</taxon>
        <taxon>Mycobacteriaceae</taxon>
        <taxon>Mycobacterium</taxon>
    </lineage>
</organism>
<dbReference type="Proteomes" id="UP000192284">
    <property type="component" value="Unassembled WGS sequence"/>
</dbReference>
<evidence type="ECO:0000313" key="2">
    <source>
        <dbReference type="Proteomes" id="UP000192284"/>
    </source>
</evidence>
<reference evidence="1 2" key="1">
    <citation type="submission" date="2017-02" db="EMBL/GenBank/DDBJ databases">
        <title>The new phylogeny of genus Mycobacterium.</title>
        <authorList>
            <person name="Tortoli E."/>
            <person name="Trovato A."/>
            <person name="Cirillo D.M."/>
        </authorList>
    </citation>
    <scope>NUCLEOTIDE SEQUENCE [LARGE SCALE GENOMIC DNA]</scope>
    <source>
        <strain evidence="1 2">DSM 45057</strain>
    </source>
</reference>
<dbReference type="OrthoDB" id="4750266at2"/>
<name>A0A1W9ZX15_MYCAN</name>
<gene>
    <name evidence="1" type="ORF">BST12_09250</name>
</gene>
<keyword evidence="2" id="KW-1185">Reference proteome</keyword>
<protein>
    <submittedName>
        <fullName evidence="1">Uncharacterized protein</fullName>
    </submittedName>
</protein>
<proteinExistence type="predicted"/>
<dbReference type="AlphaFoldDB" id="A0A1W9ZX15"/>
<dbReference type="EMBL" id="MVHE01000010">
    <property type="protein sequence ID" value="ORA22349.1"/>
    <property type="molecule type" value="Genomic_DNA"/>
</dbReference>
<evidence type="ECO:0000313" key="1">
    <source>
        <dbReference type="EMBL" id="ORA22349.1"/>
    </source>
</evidence>
<sequence>MHRSASGTHHRYTLRVTDKLRVDPGDLRVAGTAWDTESFGLHAAPPSVDTSGGWPTMFGVAGVTGAAQACTAALHTQITATAAATQIAATGYQATDSDAAHTLKNVVTTTINATAR</sequence>
<accession>A0A1W9ZX15</accession>